<gene>
    <name evidence="4" type="primary">g6197</name>
    <name evidence="4" type="ORF">EsDP_00006197</name>
</gene>
<dbReference type="PROSITE" id="PS51767">
    <property type="entry name" value="PEPTIDASE_A1"/>
    <property type="match status" value="1"/>
</dbReference>
<sequence>MAQTCVPTPLALPIRNVTLASGKTQRGVLLTVAEPEQSFAFLPCWGVNNTFLYGPQCDSLGLAGGGDSCVTFRGGIYKPLDSRTRGTPPPDLKSPTEPWSSKTYKLLTDTLNVASNVSLKNFAFANPVDYKEWDLQGYDPLNMIGMDRGSTLMSTLRSTGHIASSAFGFWWGLDGTEDGDQQQGSLVLVGYDKAKTHGDGTTMLMNYRTDCPTNMMVTIGDITMNLSNGKDVSIFTNLNGGTALMACIMPERASVMDMPRTPYFNNLLRVLGQREAGRSTGTDYWNVVLDQASVIYAGGMTFKLEGGLSVKIPNHQLVVPERKIDEEGGRCVNASRPVIRINSLQSPTAMSLPVLGRYFLTGAYLMSNPSAGRFTLWQANPTSDQILVAVKDKNEVIDPSKLCATTPTASLATDSPAATAADGSPGDIVHPRLSPGSIAGIAIGSAVVVVACSCLLWFIFRRRRSANQKKANGSHKVEHVTQQPQWEEPAGRPGHGIAHSIPQEMPSMEKKSHPFEMPG</sequence>
<dbReference type="Gene3D" id="2.40.70.10">
    <property type="entry name" value="Acid Proteases"/>
    <property type="match status" value="2"/>
</dbReference>
<keyword evidence="2" id="KW-1133">Transmembrane helix</keyword>
<proteinExistence type="predicted"/>
<evidence type="ECO:0000259" key="3">
    <source>
        <dbReference type="PROSITE" id="PS51767"/>
    </source>
</evidence>
<feature type="region of interest" description="Disordered" evidence="1">
    <location>
        <begin position="468"/>
        <end position="519"/>
    </location>
</feature>
<feature type="domain" description="Peptidase A1" evidence="3">
    <location>
        <begin position="26"/>
        <end position="377"/>
    </location>
</feature>
<dbReference type="EMBL" id="BAAFGZ010000336">
    <property type="protein sequence ID" value="GAB0137947.1"/>
    <property type="molecule type" value="Genomic_DNA"/>
</dbReference>
<comment type="caution">
    <text evidence="4">The sequence shown here is derived from an EMBL/GenBank/DDBJ whole genome shotgun (WGS) entry which is preliminary data.</text>
</comment>
<feature type="transmembrane region" description="Helical" evidence="2">
    <location>
        <begin position="438"/>
        <end position="460"/>
    </location>
</feature>
<keyword evidence="5" id="KW-1185">Reference proteome</keyword>
<evidence type="ECO:0000256" key="2">
    <source>
        <dbReference type="SAM" id="Phobius"/>
    </source>
</evidence>
<evidence type="ECO:0000313" key="5">
    <source>
        <dbReference type="Proteomes" id="UP001562357"/>
    </source>
</evidence>
<keyword evidence="2" id="KW-0472">Membrane</keyword>
<dbReference type="InterPro" id="IPR033121">
    <property type="entry name" value="PEPTIDASE_A1"/>
</dbReference>
<evidence type="ECO:0000256" key="1">
    <source>
        <dbReference type="SAM" id="MobiDB-lite"/>
    </source>
</evidence>
<reference evidence="5" key="1">
    <citation type="submission" date="2024-06" db="EMBL/GenBank/DDBJ databases">
        <title>Draft Genome Sequences of Epichloe bromicola Strains Isolated from Elymus ciliaris.</title>
        <authorList>
            <consortium name="Epichloe bromicola genome sequencing consortium"/>
            <person name="Miura A."/>
            <person name="Imano S."/>
            <person name="Ashida A."/>
            <person name="Sato I."/>
            <person name="Chiba S."/>
            <person name="Tanaka A."/>
            <person name="Camagna M."/>
            <person name="Takemoto D."/>
        </authorList>
    </citation>
    <scope>NUCLEOTIDE SEQUENCE [LARGE SCALE GENOMIC DNA]</scope>
    <source>
        <strain evidence="5">DP</strain>
    </source>
</reference>
<organism evidence="4 5">
    <name type="scientific">Epichloe bromicola</name>
    <dbReference type="NCBI Taxonomy" id="79588"/>
    <lineage>
        <taxon>Eukaryota</taxon>
        <taxon>Fungi</taxon>
        <taxon>Dikarya</taxon>
        <taxon>Ascomycota</taxon>
        <taxon>Pezizomycotina</taxon>
        <taxon>Sordariomycetes</taxon>
        <taxon>Hypocreomycetidae</taxon>
        <taxon>Hypocreales</taxon>
        <taxon>Clavicipitaceae</taxon>
        <taxon>Epichloe</taxon>
    </lineage>
</organism>
<dbReference type="SUPFAM" id="SSF50630">
    <property type="entry name" value="Acid proteases"/>
    <property type="match status" value="1"/>
</dbReference>
<feature type="compositionally biased region" description="Basic and acidic residues" evidence="1">
    <location>
        <begin position="507"/>
        <end position="519"/>
    </location>
</feature>
<evidence type="ECO:0000313" key="4">
    <source>
        <dbReference type="EMBL" id="GAB0137947.1"/>
    </source>
</evidence>
<dbReference type="Pfam" id="PF00026">
    <property type="entry name" value="Asp"/>
    <property type="match status" value="1"/>
</dbReference>
<dbReference type="Proteomes" id="UP001562357">
    <property type="component" value="Unassembled WGS sequence"/>
</dbReference>
<name>A0ABQ0CXC2_9HYPO</name>
<accession>A0ABQ0CXC2</accession>
<dbReference type="InterPro" id="IPR021109">
    <property type="entry name" value="Peptidase_aspartic_dom_sf"/>
</dbReference>
<keyword evidence="2" id="KW-0812">Transmembrane</keyword>
<protein>
    <recommendedName>
        <fullName evidence="3">Peptidase A1 domain-containing protein</fullName>
    </recommendedName>
</protein>